<dbReference type="Proteomes" id="UP000574390">
    <property type="component" value="Unassembled WGS sequence"/>
</dbReference>
<dbReference type="EMBL" id="JABANM010031607">
    <property type="protein sequence ID" value="KAF4704289.1"/>
    <property type="molecule type" value="Genomic_DNA"/>
</dbReference>
<keyword evidence="4" id="KW-1185">Reference proteome</keyword>
<dbReference type="Proteomes" id="UP000553632">
    <property type="component" value="Unassembled WGS sequence"/>
</dbReference>
<evidence type="ECO:0000256" key="1">
    <source>
        <dbReference type="SAM" id="SignalP"/>
    </source>
</evidence>
<gene>
    <name evidence="2" type="ORF">FOZ62_030369</name>
    <name evidence="3" type="ORF">FOZ63_026838</name>
</gene>
<proteinExistence type="predicted"/>
<evidence type="ECO:0000313" key="4">
    <source>
        <dbReference type="Proteomes" id="UP000553632"/>
    </source>
</evidence>
<comment type="caution">
    <text evidence="3">The sequence shown here is derived from an EMBL/GenBank/DDBJ whole genome shotgun (WGS) entry which is preliminary data.</text>
</comment>
<evidence type="ECO:0000313" key="5">
    <source>
        <dbReference type="Proteomes" id="UP000574390"/>
    </source>
</evidence>
<feature type="signal peptide" evidence="1">
    <location>
        <begin position="1"/>
        <end position="19"/>
    </location>
</feature>
<feature type="chain" id="PRO_5036400683" evidence="1">
    <location>
        <begin position="20"/>
        <end position="457"/>
    </location>
</feature>
<evidence type="ECO:0000313" key="3">
    <source>
        <dbReference type="EMBL" id="KAF4709471.1"/>
    </source>
</evidence>
<keyword evidence="1" id="KW-0732">Signal</keyword>
<name>A0A7J6QMV2_PEROL</name>
<sequence>MVSSFVTLLWAAITTMVVAIPRLKNGHYAYKSVDPAIEVDLDINSSRAALEVGCGGGYRTGWFDLSRSEEDNPVIHRFPVHSRDTHTYEHLLPSLRTACRHIIAVESPDLQEFVVEKKGRIRSWLGGKEITLVRVGRFRWAHFVEGSFVSDERSPIKQQFDIRRGGTVYVKLGCDGGGYTEFMMYHLSARNARRVYKLKRAPFGPSVGRLLRHFKKKCRSVWTNFDDYKKQLKHLRFVQTEEDLLLYGMGFSYDDREILRRHEVFNQKIPNNVPIEHRGPTIEKKLADFCQFFAKDAMVVDANTKKPILEDLRDIRTQYQTVFRESGSDLEIKTLRRWYFETDKEGALEYCIDFEHHAHIVSPRPGLRLDGALGVVGPRDVDLITLYKSSNGKIDCMWLLPDKNRIGQDKILGQTDLEESQTYQGLLEIIKEDAKKSKATVPTKVHYYDYNKVQTIG</sequence>
<dbReference type="AlphaFoldDB" id="A0A7J6QMV2"/>
<accession>A0A7J6QMV2</accession>
<reference evidence="4 5" key="1">
    <citation type="submission" date="2020-04" db="EMBL/GenBank/DDBJ databases">
        <title>Perkinsus olseni comparative genomics.</title>
        <authorList>
            <person name="Bogema D.R."/>
        </authorList>
    </citation>
    <scope>NUCLEOTIDE SEQUENCE [LARGE SCALE GENOMIC DNA]</scope>
    <source>
        <strain evidence="2">ATCC PRA-205</strain>
        <strain evidence="3 4">ATCC PRA-207</strain>
    </source>
</reference>
<organism evidence="3 4">
    <name type="scientific">Perkinsus olseni</name>
    <name type="common">Perkinsus atlanticus</name>
    <dbReference type="NCBI Taxonomy" id="32597"/>
    <lineage>
        <taxon>Eukaryota</taxon>
        <taxon>Sar</taxon>
        <taxon>Alveolata</taxon>
        <taxon>Perkinsozoa</taxon>
        <taxon>Perkinsea</taxon>
        <taxon>Perkinsida</taxon>
        <taxon>Perkinsidae</taxon>
        <taxon>Perkinsus</taxon>
    </lineage>
</organism>
<evidence type="ECO:0000313" key="2">
    <source>
        <dbReference type="EMBL" id="KAF4704289.1"/>
    </source>
</evidence>
<dbReference type="EMBL" id="JABANO010031926">
    <property type="protein sequence ID" value="KAF4709471.1"/>
    <property type="molecule type" value="Genomic_DNA"/>
</dbReference>
<protein>
    <submittedName>
        <fullName evidence="3">Uncharacterized protein</fullName>
    </submittedName>
</protein>